<gene>
    <name evidence="1" type="ORF">METZ01_LOCUS418954</name>
</gene>
<feature type="non-terminal residue" evidence="1">
    <location>
        <position position="52"/>
    </location>
</feature>
<dbReference type="AlphaFoldDB" id="A0A382X5E7"/>
<protein>
    <submittedName>
        <fullName evidence="1">Uncharacterized protein</fullName>
    </submittedName>
</protein>
<reference evidence="1" key="1">
    <citation type="submission" date="2018-05" db="EMBL/GenBank/DDBJ databases">
        <authorList>
            <person name="Lanie J.A."/>
            <person name="Ng W.-L."/>
            <person name="Kazmierczak K.M."/>
            <person name="Andrzejewski T.M."/>
            <person name="Davidsen T.M."/>
            <person name="Wayne K.J."/>
            <person name="Tettelin H."/>
            <person name="Glass J.I."/>
            <person name="Rusch D."/>
            <person name="Podicherti R."/>
            <person name="Tsui H.-C.T."/>
            <person name="Winkler M.E."/>
        </authorList>
    </citation>
    <scope>NUCLEOTIDE SEQUENCE</scope>
</reference>
<organism evidence="1">
    <name type="scientific">marine metagenome</name>
    <dbReference type="NCBI Taxonomy" id="408172"/>
    <lineage>
        <taxon>unclassified sequences</taxon>
        <taxon>metagenomes</taxon>
        <taxon>ecological metagenomes</taxon>
    </lineage>
</organism>
<dbReference type="EMBL" id="UINC01164971">
    <property type="protein sequence ID" value="SVD66100.1"/>
    <property type="molecule type" value="Genomic_DNA"/>
</dbReference>
<name>A0A382X5E7_9ZZZZ</name>
<evidence type="ECO:0000313" key="1">
    <source>
        <dbReference type="EMBL" id="SVD66100.1"/>
    </source>
</evidence>
<sequence length="52" mass="6170">VDFVLLINVSALMIDYILCKFQHDFTNQNHKYYAIIDIHIFQCQYIALCSVM</sequence>
<feature type="non-terminal residue" evidence="1">
    <location>
        <position position="1"/>
    </location>
</feature>
<proteinExistence type="predicted"/>
<accession>A0A382X5E7</accession>